<dbReference type="AlphaFoldDB" id="A0A7H0VEM6"/>
<gene>
    <name evidence="2" type="ORF">H4K34_17660</name>
</gene>
<dbReference type="KEGG" id="chyd:H4K34_17660"/>
<accession>A0A7H0VEM6</accession>
<evidence type="ECO:0000313" key="3">
    <source>
        <dbReference type="Proteomes" id="UP000516305"/>
    </source>
</evidence>
<reference evidence="2 3" key="1">
    <citation type="submission" date="2020-08" db="EMBL/GenBank/DDBJ databases">
        <title>Croceimicrobium hydrocarbonivorans gen. nov., sp. nov., a novel marine bacterium isolated from a bacterial consortium that degrades polyethylene terephthalate.</title>
        <authorList>
            <person name="Liu R."/>
        </authorList>
    </citation>
    <scope>NUCLEOTIDE SEQUENCE [LARGE SCALE GENOMIC DNA]</scope>
    <source>
        <strain evidence="2 3">A20-9</strain>
    </source>
</reference>
<proteinExistence type="predicted"/>
<keyword evidence="1" id="KW-0175">Coiled coil</keyword>
<organism evidence="2 3">
    <name type="scientific">Croceimicrobium hydrocarbonivorans</name>
    <dbReference type="NCBI Taxonomy" id="2761580"/>
    <lineage>
        <taxon>Bacteria</taxon>
        <taxon>Pseudomonadati</taxon>
        <taxon>Bacteroidota</taxon>
        <taxon>Flavobacteriia</taxon>
        <taxon>Flavobacteriales</taxon>
        <taxon>Owenweeksiaceae</taxon>
        <taxon>Croceimicrobium</taxon>
    </lineage>
</organism>
<keyword evidence="3" id="KW-1185">Reference proteome</keyword>
<dbReference type="RefSeq" id="WP_210758709.1">
    <property type="nucleotide sequence ID" value="NZ_CP060139.1"/>
</dbReference>
<dbReference type="Proteomes" id="UP000516305">
    <property type="component" value="Chromosome"/>
</dbReference>
<dbReference type="EMBL" id="CP060139">
    <property type="protein sequence ID" value="QNR24174.1"/>
    <property type="molecule type" value="Genomic_DNA"/>
</dbReference>
<sequence>MMNSTAFDNLEKLSQDLYQKLISDAQSEIESLQAEAAKEREALLNDARTKAEQYQKEAERQADLYKERRLQELKQESLHLREKLQRNLEGFLKAEVLEGPTDKAFEDQEFIEKLLLKLLEQFDPKSYQLQWPKDWQAESLAQLQKKLPDWQFEIRENARLSLQSSEAGLEFRIDAEAFKALLDEYFNQELRDLILQND</sequence>
<evidence type="ECO:0000313" key="2">
    <source>
        <dbReference type="EMBL" id="QNR24174.1"/>
    </source>
</evidence>
<protein>
    <submittedName>
        <fullName evidence="2">Uncharacterized protein</fullName>
    </submittedName>
</protein>
<name>A0A7H0VEM6_9FLAO</name>
<feature type="coiled-coil region" evidence="1">
    <location>
        <begin position="15"/>
        <end position="68"/>
    </location>
</feature>
<evidence type="ECO:0000256" key="1">
    <source>
        <dbReference type="SAM" id="Coils"/>
    </source>
</evidence>